<organism evidence="3 4">
    <name type="scientific">Nannocystis pusilla</name>
    <dbReference type="NCBI Taxonomy" id="889268"/>
    <lineage>
        <taxon>Bacteria</taxon>
        <taxon>Pseudomonadati</taxon>
        <taxon>Myxococcota</taxon>
        <taxon>Polyangia</taxon>
        <taxon>Nannocystales</taxon>
        <taxon>Nannocystaceae</taxon>
        <taxon>Nannocystis</taxon>
    </lineage>
</organism>
<comment type="caution">
    <text evidence="3">The sequence shown here is derived from an EMBL/GenBank/DDBJ whole genome shotgun (WGS) entry which is preliminary data.</text>
</comment>
<dbReference type="PANTHER" id="PTHR36929:SF5">
    <property type="entry name" value="BLR6751 PROTEIN"/>
    <property type="match status" value="1"/>
</dbReference>
<comment type="similarity">
    <text evidence="1">Belongs to the AHA1 family.</text>
</comment>
<dbReference type="SUPFAM" id="SSF55961">
    <property type="entry name" value="Bet v1-like"/>
    <property type="match status" value="2"/>
</dbReference>
<dbReference type="PANTHER" id="PTHR36929">
    <property type="entry name" value="ATTACHMENT SUBUNIT, PUTATIVE-RELATED"/>
    <property type="match status" value="1"/>
</dbReference>
<dbReference type="InterPro" id="IPR023393">
    <property type="entry name" value="START-like_dom_sf"/>
</dbReference>
<dbReference type="RefSeq" id="WP_224194597.1">
    <property type="nucleotide sequence ID" value="NZ_JAIRAU010000035.1"/>
</dbReference>
<gene>
    <name evidence="3" type="ORF">K7C98_26690</name>
</gene>
<accession>A0ABS7TX54</accession>
<dbReference type="InterPro" id="IPR013538">
    <property type="entry name" value="ASHA1/2-like_C"/>
</dbReference>
<keyword evidence="4" id="KW-1185">Reference proteome</keyword>
<evidence type="ECO:0000313" key="4">
    <source>
        <dbReference type="Proteomes" id="UP001139031"/>
    </source>
</evidence>
<proteinExistence type="inferred from homology"/>
<evidence type="ECO:0000259" key="2">
    <source>
        <dbReference type="Pfam" id="PF08327"/>
    </source>
</evidence>
<sequence length="320" mass="36071">MSTGKPVSPESTADRELVITRVFSAPRELVWKVWTDPTHVVRWWGPRGHSTTIREHDVRPGGVWRYVMHGPNGVDYDNRIRYTEVVAPERLVYHHDADRDDDDDHSFHVTVTFQTRGEQTEVVMRTLFRSAAVRDRMAQFARAGAASTFERLGELLADLPIEFVITRTFDAPRELVYRAFTEAERLAQWWGPRGFTMRVQQLDLRPGGTCHYSLRASDGREMFAKFTYVEIAPPGRVLFIGAFTDAAGDAVRPPFPDPWPSEISYTMTLTEEDGRTTVTLRGVPHDATAVERATFLAGHSSMQGGFGSAFDELAAQLARG</sequence>
<evidence type="ECO:0000313" key="3">
    <source>
        <dbReference type="EMBL" id="MBZ5712843.1"/>
    </source>
</evidence>
<reference evidence="3" key="1">
    <citation type="submission" date="2021-08" db="EMBL/GenBank/DDBJ databases">
        <authorList>
            <person name="Stevens D.C."/>
        </authorList>
    </citation>
    <scope>NUCLEOTIDE SEQUENCE</scope>
    <source>
        <strain evidence="3">DSM 53165</strain>
    </source>
</reference>
<protein>
    <submittedName>
        <fullName evidence="3">SRPBCC domain-containing protein</fullName>
    </submittedName>
</protein>
<evidence type="ECO:0000256" key="1">
    <source>
        <dbReference type="ARBA" id="ARBA00006817"/>
    </source>
</evidence>
<dbReference type="Gene3D" id="3.30.530.20">
    <property type="match status" value="2"/>
</dbReference>
<dbReference type="Pfam" id="PF08327">
    <property type="entry name" value="AHSA1"/>
    <property type="match status" value="2"/>
</dbReference>
<dbReference type="EMBL" id="JAIRAU010000035">
    <property type="protein sequence ID" value="MBZ5712843.1"/>
    <property type="molecule type" value="Genomic_DNA"/>
</dbReference>
<dbReference type="Proteomes" id="UP001139031">
    <property type="component" value="Unassembled WGS sequence"/>
</dbReference>
<feature type="domain" description="Activator of Hsp90 ATPase homologue 1/2-like C-terminal" evidence="2">
    <location>
        <begin position="25"/>
        <end position="156"/>
    </location>
</feature>
<name>A0ABS7TX54_9BACT</name>
<feature type="domain" description="Activator of Hsp90 ATPase homologue 1/2-like C-terminal" evidence="2">
    <location>
        <begin position="170"/>
        <end position="317"/>
    </location>
</feature>